<reference evidence="4" key="1">
    <citation type="submission" date="2016-11" db="EMBL/GenBank/DDBJ databases">
        <authorList>
            <person name="Varghese N."/>
            <person name="Submissions S."/>
        </authorList>
    </citation>
    <scope>NUCLEOTIDE SEQUENCE [LARGE SCALE GENOMIC DNA]</scope>
    <source>
        <strain evidence="4">DSM 15449</strain>
    </source>
</reference>
<dbReference type="Gene3D" id="1.10.260.40">
    <property type="entry name" value="lambda repressor-like DNA-binding domains"/>
    <property type="match status" value="1"/>
</dbReference>
<feature type="domain" description="HTH cro/C1-type" evidence="2">
    <location>
        <begin position="11"/>
        <end position="63"/>
    </location>
</feature>
<dbReference type="STRING" id="1121420.SAMN02746098_03825"/>
<dbReference type="PANTHER" id="PTHR46797:SF2">
    <property type="entry name" value="TRANSCRIPTIONAL REGULATOR"/>
    <property type="match status" value="1"/>
</dbReference>
<proteinExistence type="predicted"/>
<organism evidence="3 4">
    <name type="scientific">Desulfosporosinus lacus DSM 15449</name>
    <dbReference type="NCBI Taxonomy" id="1121420"/>
    <lineage>
        <taxon>Bacteria</taxon>
        <taxon>Bacillati</taxon>
        <taxon>Bacillota</taxon>
        <taxon>Clostridia</taxon>
        <taxon>Eubacteriales</taxon>
        <taxon>Desulfitobacteriaceae</taxon>
        <taxon>Desulfosporosinus</taxon>
    </lineage>
</organism>
<dbReference type="Pfam" id="PF01381">
    <property type="entry name" value="HTH_3"/>
    <property type="match status" value="1"/>
</dbReference>
<dbReference type="RefSeq" id="WP_073031302.1">
    <property type="nucleotide sequence ID" value="NZ_FQXJ01000016.1"/>
</dbReference>
<dbReference type="PROSITE" id="PS50943">
    <property type="entry name" value="HTH_CROC1"/>
    <property type="match status" value="1"/>
</dbReference>
<dbReference type="GO" id="GO:0005829">
    <property type="term" value="C:cytosol"/>
    <property type="evidence" value="ECO:0007669"/>
    <property type="project" value="TreeGrafter"/>
</dbReference>
<dbReference type="AlphaFoldDB" id="A0A1M5ZZI6"/>
<keyword evidence="1 3" id="KW-0238">DNA-binding</keyword>
<dbReference type="PANTHER" id="PTHR46797">
    <property type="entry name" value="HTH-TYPE TRANSCRIPTIONAL REGULATOR"/>
    <property type="match status" value="1"/>
</dbReference>
<evidence type="ECO:0000256" key="1">
    <source>
        <dbReference type="ARBA" id="ARBA00023125"/>
    </source>
</evidence>
<dbReference type="CDD" id="cd00093">
    <property type="entry name" value="HTH_XRE"/>
    <property type="match status" value="1"/>
</dbReference>
<dbReference type="OrthoDB" id="118856at2"/>
<evidence type="ECO:0000313" key="3">
    <source>
        <dbReference type="EMBL" id="SHI29459.1"/>
    </source>
</evidence>
<evidence type="ECO:0000259" key="2">
    <source>
        <dbReference type="PROSITE" id="PS50943"/>
    </source>
</evidence>
<accession>A0A1M5ZZI6</accession>
<dbReference type="SUPFAM" id="SSF47413">
    <property type="entry name" value="lambda repressor-like DNA-binding domains"/>
    <property type="match status" value="1"/>
</dbReference>
<dbReference type="Proteomes" id="UP000183954">
    <property type="component" value="Unassembled WGS sequence"/>
</dbReference>
<dbReference type="GO" id="GO:0003700">
    <property type="term" value="F:DNA-binding transcription factor activity"/>
    <property type="evidence" value="ECO:0007669"/>
    <property type="project" value="TreeGrafter"/>
</dbReference>
<keyword evidence="4" id="KW-1185">Reference proteome</keyword>
<sequence>MGIDYGSKFLELRKKNKLSQKDLANIAEIGQTTISDIEAGKKSPNAITIEKICLALNITLTEFFAEERPQLEPELRRLVDTARKLSPEQIEYLQKLLKSMSKD</sequence>
<gene>
    <name evidence="3" type="ORF">SAMN02746098_03825</name>
</gene>
<dbReference type="GO" id="GO:0003677">
    <property type="term" value="F:DNA binding"/>
    <property type="evidence" value="ECO:0007669"/>
    <property type="project" value="UniProtKB-KW"/>
</dbReference>
<dbReference type="InterPro" id="IPR050807">
    <property type="entry name" value="TransReg_Diox_bact_type"/>
</dbReference>
<dbReference type="InterPro" id="IPR001387">
    <property type="entry name" value="Cro/C1-type_HTH"/>
</dbReference>
<dbReference type="EMBL" id="FQXJ01000016">
    <property type="protein sequence ID" value="SHI29459.1"/>
    <property type="molecule type" value="Genomic_DNA"/>
</dbReference>
<dbReference type="InterPro" id="IPR010982">
    <property type="entry name" value="Lambda_DNA-bd_dom_sf"/>
</dbReference>
<protein>
    <submittedName>
        <fullName evidence="3">DNA-binding transcriptional regulator, XRE-family HTH domain</fullName>
    </submittedName>
</protein>
<dbReference type="SMART" id="SM00530">
    <property type="entry name" value="HTH_XRE"/>
    <property type="match status" value="1"/>
</dbReference>
<name>A0A1M5ZZI6_9FIRM</name>
<evidence type="ECO:0000313" key="4">
    <source>
        <dbReference type="Proteomes" id="UP000183954"/>
    </source>
</evidence>